<dbReference type="PANTHER" id="PTHR38166:SF1">
    <property type="entry name" value="C2H2-TYPE DOMAIN-CONTAINING PROTEIN"/>
    <property type="match status" value="1"/>
</dbReference>
<feature type="compositionally biased region" description="Low complexity" evidence="1">
    <location>
        <begin position="588"/>
        <end position="600"/>
    </location>
</feature>
<protein>
    <submittedName>
        <fullName evidence="2">Uncharacterized protein</fullName>
    </submittedName>
</protein>
<dbReference type="AlphaFoldDB" id="A0AA39XI33"/>
<feature type="compositionally biased region" description="Acidic residues" evidence="1">
    <location>
        <begin position="292"/>
        <end position="303"/>
    </location>
</feature>
<feature type="region of interest" description="Disordered" evidence="1">
    <location>
        <begin position="1"/>
        <end position="198"/>
    </location>
</feature>
<feature type="region of interest" description="Disordered" evidence="1">
    <location>
        <begin position="523"/>
        <end position="602"/>
    </location>
</feature>
<evidence type="ECO:0000313" key="2">
    <source>
        <dbReference type="EMBL" id="KAK0634409.1"/>
    </source>
</evidence>
<dbReference type="Proteomes" id="UP001174934">
    <property type="component" value="Unassembled WGS sequence"/>
</dbReference>
<sequence>MTQPNPAAVLEDETTITTTTTALPQWSRPSYHDLRFGKPDLGAAAENWPLTMKSGGTSATSRSPSPATPSESSNCYAPSSTSSWATSARPATDCGFPNDEDRDADRCGNRREDDIPRMPGRPVTPVSRFARSVRGHSTRSPGRPSSLKNAISVRDGVENKPTEGFENVESDISESESETVGDDTDTDDDDNEWSGQNGNLESAVITAVDGDLSMAAFLIPLIHRNFNVALKSKVLSWQCTTTTHGGAGGSPGGKTSGSRGESSQGQGSGNSRKRRRRSGSDGGGREGVGGWDGDDGDDDEDNNGDLGPGLDTAGAESTPLLACPFNKRDPVKYGIQHGSSGSMKKYKYRPCMGPGFKSIQRLKEHLKRAHSPVQCERCYEIFPGTIKERPACLSRLAEHRKMDISCERGDPANKEGIDEAQWAALERQNRKKNQEIHRLEKWNEIWDVLFPGVKRPENPWHDIVVPFQSSSYGEDFAKLFVSMMEHKVRQGDIDEKAFKTVQEVMSSVAQKAFKTYVNIHGNPLTETTSSSESKNRQSLVGGSSTHLSAPATTASNQLTATTAATSIVTAPTRRSRSYTVNPGYGMAMSPMTQQPGQPQQFMPPPMPQVPAGTSMPAFAGMGGDDPNGYYYGNMFSPQNSWGPNNVQFPPPHIFQNFNMSGTDYYQVGEPQNFGSGPTEDV</sequence>
<feature type="compositionally biased region" description="Polar residues" evidence="1">
    <location>
        <begin position="524"/>
        <end position="558"/>
    </location>
</feature>
<feature type="compositionally biased region" description="Low complexity" evidence="1">
    <location>
        <begin position="559"/>
        <end position="572"/>
    </location>
</feature>
<dbReference type="PANTHER" id="PTHR38166">
    <property type="entry name" value="C2H2-TYPE DOMAIN-CONTAINING PROTEIN-RELATED"/>
    <property type="match status" value="1"/>
</dbReference>
<comment type="caution">
    <text evidence="2">The sequence shown here is derived from an EMBL/GenBank/DDBJ whole genome shotgun (WGS) entry which is preliminary data.</text>
</comment>
<name>A0AA39XI33_9PEZI</name>
<gene>
    <name evidence="2" type="ORF">B0T17DRAFT_611427</name>
</gene>
<feature type="compositionally biased region" description="Low complexity" evidence="1">
    <location>
        <begin position="256"/>
        <end position="265"/>
    </location>
</feature>
<feature type="compositionally biased region" description="Gly residues" evidence="1">
    <location>
        <begin position="245"/>
        <end position="255"/>
    </location>
</feature>
<dbReference type="EMBL" id="JAULSR010000001">
    <property type="protein sequence ID" value="KAK0634409.1"/>
    <property type="molecule type" value="Genomic_DNA"/>
</dbReference>
<evidence type="ECO:0000256" key="1">
    <source>
        <dbReference type="SAM" id="MobiDB-lite"/>
    </source>
</evidence>
<reference evidence="2" key="1">
    <citation type="submission" date="2023-06" db="EMBL/GenBank/DDBJ databases">
        <title>Genome-scale phylogeny and comparative genomics of the fungal order Sordariales.</title>
        <authorList>
            <consortium name="Lawrence Berkeley National Laboratory"/>
            <person name="Hensen N."/>
            <person name="Bonometti L."/>
            <person name="Westerberg I."/>
            <person name="Brannstrom I.O."/>
            <person name="Guillou S."/>
            <person name="Cros-Aarteil S."/>
            <person name="Calhoun S."/>
            <person name="Haridas S."/>
            <person name="Kuo A."/>
            <person name="Mondo S."/>
            <person name="Pangilinan J."/>
            <person name="Riley R."/>
            <person name="LaButti K."/>
            <person name="Andreopoulos B."/>
            <person name="Lipzen A."/>
            <person name="Chen C."/>
            <person name="Yanf M."/>
            <person name="Daum C."/>
            <person name="Ng V."/>
            <person name="Clum A."/>
            <person name="Steindorff A."/>
            <person name="Ohm R."/>
            <person name="Martin F."/>
            <person name="Silar P."/>
            <person name="Natvig D."/>
            <person name="Lalanne C."/>
            <person name="Gautier V."/>
            <person name="Ament-velasquez S.L."/>
            <person name="Kruys A."/>
            <person name="Hutchinson M.I."/>
            <person name="Powell A.J."/>
            <person name="Barry K."/>
            <person name="Miller A.N."/>
            <person name="Grigoriev I.V."/>
            <person name="Debuchy R."/>
            <person name="Gladieux P."/>
            <person name="Thoren M.H."/>
            <person name="Johannesson H."/>
        </authorList>
    </citation>
    <scope>NUCLEOTIDE SEQUENCE</scope>
    <source>
        <strain evidence="2">SMH3391-2</strain>
    </source>
</reference>
<accession>A0AA39XI33</accession>
<feature type="region of interest" description="Disordered" evidence="1">
    <location>
        <begin position="243"/>
        <end position="313"/>
    </location>
</feature>
<feature type="compositionally biased region" description="Low complexity" evidence="1">
    <location>
        <begin position="54"/>
        <end position="92"/>
    </location>
</feature>
<feature type="compositionally biased region" description="Gly residues" evidence="1">
    <location>
        <begin position="280"/>
        <end position="291"/>
    </location>
</feature>
<feature type="compositionally biased region" description="Acidic residues" evidence="1">
    <location>
        <begin position="166"/>
        <end position="192"/>
    </location>
</feature>
<feature type="compositionally biased region" description="Basic and acidic residues" evidence="1">
    <location>
        <begin position="103"/>
        <end position="116"/>
    </location>
</feature>
<keyword evidence="3" id="KW-1185">Reference proteome</keyword>
<proteinExistence type="predicted"/>
<organism evidence="2 3">
    <name type="scientific">Bombardia bombarda</name>
    <dbReference type="NCBI Taxonomy" id="252184"/>
    <lineage>
        <taxon>Eukaryota</taxon>
        <taxon>Fungi</taxon>
        <taxon>Dikarya</taxon>
        <taxon>Ascomycota</taxon>
        <taxon>Pezizomycotina</taxon>
        <taxon>Sordariomycetes</taxon>
        <taxon>Sordariomycetidae</taxon>
        <taxon>Sordariales</taxon>
        <taxon>Lasiosphaeriaceae</taxon>
        <taxon>Bombardia</taxon>
    </lineage>
</organism>
<evidence type="ECO:0000313" key="3">
    <source>
        <dbReference type="Proteomes" id="UP001174934"/>
    </source>
</evidence>